<name>A0ABT9BGP5_9BACT</name>
<feature type="signal peptide" evidence="1">
    <location>
        <begin position="1"/>
        <end position="19"/>
    </location>
</feature>
<gene>
    <name evidence="2" type="ORF">Q5H93_22050</name>
</gene>
<evidence type="ECO:0000313" key="3">
    <source>
        <dbReference type="Proteomes" id="UP001176429"/>
    </source>
</evidence>
<evidence type="ECO:0000256" key="1">
    <source>
        <dbReference type="SAM" id="SignalP"/>
    </source>
</evidence>
<sequence>MTFKLYLLPLYLLPFPTLAQQHQKLNPTLRHQLNSLDQAYQQHERRNDAAFERAEADSLLKPIYLPNGALAGYTGATPTWEAPPDSSDLRFVTAVIRRYGYPGKSLVGQPASEITWRVLQRTNQTTRFLPQLKVAAEAGELSYQHYASAVDIQRMQAGKKQLYGTQVVNCFIKSHSTGQLDVVRFLWPVADVRRADELRRRAGFSTTVAQDAQLQGLPAEPVSLDYALRMKHAAETGE</sequence>
<evidence type="ECO:0000313" key="2">
    <source>
        <dbReference type="EMBL" id="MDO7877440.1"/>
    </source>
</evidence>
<proteinExistence type="predicted"/>
<feature type="chain" id="PRO_5046156215" evidence="1">
    <location>
        <begin position="20"/>
        <end position="238"/>
    </location>
</feature>
<organism evidence="2 3">
    <name type="scientific">Hymenobacter aranciens</name>
    <dbReference type="NCBI Taxonomy" id="3063996"/>
    <lineage>
        <taxon>Bacteria</taxon>
        <taxon>Pseudomonadati</taxon>
        <taxon>Bacteroidota</taxon>
        <taxon>Cytophagia</taxon>
        <taxon>Cytophagales</taxon>
        <taxon>Hymenobacteraceae</taxon>
        <taxon>Hymenobacter</taxon>
    </lineage>
</organism>
<dbReference type="EMBL" id="JAUQSY010000020">
    <property type="protein sequence ID" value="MDO7877440.1"/>
    <property type="molecule type" value="Genomic_DNA"/>
</dbReference>
<keyword evidence="3" id="KW-1185">Reference proteome</keyword>
<reference evidence="2" key="1">
    <citation type="submission" date="2023-07" db="EMBL/GenBank/DDBJ databases">
        <authorList>
            <person name="Kim M.K."/>
        </authorList>
    </citation>
    <scope>NUCLEOTIDE SEQUENCE</scope>
    <source>
        <strain evidence="2">ASUV-10-1</strain>
    </source>
</reference>
<accession>A0ABT9BGP5</accession>
<dbReference type="RefSeq" id="WP_305008874.1">
    <property type="nucleotide sequence ID" value="NZ_JAUQSY010000020.1"/>
</dbReference>
<comment type="caution">
    <text evidence="2">The sequence shown here is derived from an EMBL/GenBank/DDBJ whole genome shotgun (WGS) entry which is preliminary data.</text>
</comment>
<dbReference type="Proteomes" id="UP001176429">
    <property type="component" value="Unassembled WGS sequence"/>
</dbReference>
<keyword evidence="1" id="KW-0732">Signal</keyword>
<protein>
    <submittedName>
        <fullName evidence="2">Uncharacterized protein</fullName>
    </submittedName>
</protein>